<evidence type="ECO:0000256" key="8">
    <source>
        <dbReference type="ARBA" id="ARBA00038043"/>
    </source>
</evidence>
<dbReference type="OrthoDB" id="852144at2759"/>
<evidence type="ECO:0000256" key="5">
    <source>
        <dbReference type="ARBA" id="ARBA00022729"/>
    </source>
</evidence>
<keyword evidence="3" id="KW-0964">Secreted</keyword>
<proteinExistence type="inferred from homology"/>
<comment type="caution">
    <text evidence="9">The sequence shown here is derived from an EMBL/GenBank/DDBJ whole genome shotgun (WGS) entry which is preliminary data.</text>
</comment>
<keyword evidence="3" id="KW-0134">Cell wall</keyword>
<evidence type="ECO:0000313" key="10">
    <source>
        <dbReference type="Proteomes" id="UP000886885"/>
    </source>
</evidence>
<sequence>MASIDYEPKLLAILSISFFLSCIFVSVAALDDSALLASEGKALLESGWWSDYSNLTSHRCNWTGIVCDRAGSITEISPPLQVGDKFAKMNFSCFSNLARLHLPNHELFGSIPPQISILPRLRYLNLSSNYLEGELPSSLGNLSRLVELDFSSNYFNNSIPPELGNLKNLVTLSLSNNGLSGPIPSALCHLDNLTHLFMDHNSLEGALPREIGNMKNLESLDVSYNTLNGPIPRTLGRLAKLRSLIIRYARISGSIPLEIGNLTNLEESFIQPNHRFDSFFIRQFNKLGKAITLKEVLDPRLPPPTNEIVIQNICTIASLIFSCLHSNPKYRPSMKFVSQEFLSPKRLLGGLEISLLELRNLGWHTNVGEITLPR</sequence>
<dbReference type="PANTHER" id="PTHR48060:SF24">
    <property type="entry name" value="NON-SPECIFIC SERINE_THREONINE PROTEIN KINASE"/>
    <property type="match status" value="1"/>
</dbReference>
<evidence type="ECO:0008006" key="11">
    <source>
        <dbReference type="Google" id="ProtNLM"/>
    </source>
</evidence>
<evidence type="ECO:0000256" key="2">
    <source>
        <dbReference type="ARBA" id="ARBA00004370"/>
    </source>
</evidence>
<comment type="subcellular location">
    <subcellularLocation>
        <location evidence="2">Membrane</location>
    </subcellularLocation>
    <subcellularLocation>
        <location evidence="1">Secreted</location>
        <location evidence="1">Cell wall</location>
    </subcellularLocation>
</comment>
<accession>A0A8X8AC16</accession>
<evidence type="ECO:0000256" key="4">
    <source>
        <dbReference type="ARBA" id="ARBA00022614"/>
    </source>
</evidence>
<dbReference type="PANTHER" id="PTHR48060">
    <property type="entry name" value="DNA DAMAGE-REPAIR/TOLERATION PROTEIN DRT100"/>
    <property type="match status" value="1"/>
</dbReference>
<name>A0A8X8AC16_POPTO</name>
<keyword evidence="10" id="KW-1185">Reference proteome</keyword>
<comment type="similarity">
    <text evidence="8">Belongs to the polygalacturonase-inhibiting protein family.</text>
</comment>
<dbReference type="Pfam" id="PF00560">
    <property type="entry name" value="LRR_1"/>
    <property type="match status" value="5"/>
</dbReference>
<evidence type="ECO:0000256" key="7">
    <source>
        <dbReference type="ARBA" id="ARBA00023136"/>
    </source>
</evidence>
<protein>
    <recommendedName>
        <fullName evidence="11">Leucine-rich repeat-containing N-terminal plant-type domain-containing protein</fullName>
    </recommendedName>
</protein>
<dbReference type="FunFam" id="3.80.10.10:FF:000400">
    <property type="entry name" value="Nuclear pore complex protein NUP107"/>
    <property type="match status" value="1"/>
</dbReference>
<keyword evidence="7" id="KW-0472">Membrane</keyword>
<dbReference type="EMBL" id="JAAWWB010000003">
    <property type="protein sequence ID" value="KAG6785564.1"/>
    <property type="molecule type" value="Genomic_DNA"/>
</dbReference>
<evidence type="ECO:0000256" key="3">
    <source>
        <dbReference type="ARBA" id="ARBA00022512"/>
    </source>
</evidence>
<gene>
    <name evidence="9" type="ORF">POTOM_007128</name>
</gene>
<keyword evidence="5" id="KW-0732">Signal</keyword>
<keyword evidence="6" id="KW-0677">Repeat</keyword>
<dbReference type="Proteomes" id="UP000886885">
    <property type="component" value="Chromosome 2A"/>
</dbReference>
<dbReference type="GO" id="GO:0016020">
    <property type="term" value="C:membrane"/>
    <property type="evidence" value="ECO:0007669"/>
    <property type="project" value="UniProtKB-SubCell"/>
</dbReference>
<dbReference type="AlphaFoldDB" id="A0A8X8AC16"/>
<evidence type="ECO:0000256" key="6">
    <source>
        <dbReference type="ARBA" id="ARBA00022737"/>
    </source>
</evidence>
<organism evidence="9 10">
    <name type="scientific">Populus tomentosa</name>
    <name type="common">Chinese white poplar</name>
    <dbReference type="NCBI Taxonomy" id="118781"/>
    <lineage>
        <taxon>Eukaryota</taxon>
        <taxon>Viridiplantae</taxon>
        <taxon>Streptophyta</taxon>
        <taxon>Embryophyta</taxon>
        <taxon>Tracheophyta</taxon>
        <taxon>Spermatophyta</taxon>
        <taxon>Magnoliopsida</taxon>
        <taxon>eudicotyledons</taxon>
        <taxon>Gunneridae</taxon>
        <taxon>Pentapetalae</taxon>
        <taxon>rosids</taxon>
        <taxon>fabids</taxon>
        <taxon>Malpighiales</taxon>
        <taxon>Salicaceae</taxon>
        <taxon>Saliceae</taxon>
        <taxon>Populus</taxon>
    </lineage>
</organism>
<evidence type="ECO:0000313" key="9">
    <source>
        <dbReference type="EMBL" id="KAG6785564.1"/>
    </source>
</evidence>
<dbReference type="InterPro" id="IPR053211">
    <property type="entry name" value="DNA_repair-toleration"/>
</dbReference>
<reference evidence="9" key="1">
    <citation type="journal article" date="2020" name="bioRxiv">
        <title>Hybrid origin of Populus tomentosa Carr. identified through genome sequencing and phylogenomic analysis.</title>
        <authorList>
            <person name="An X."/>
            <person name="Gao K."/>
            <person name="Chen Z."/>
            <person name="Li J."/>
            <person name="Yang X."/>
            <person name="Yang X."/>
            <person name="Zhou J."/>
            <person name="Guo T."/>
            <person name="Zhao T."/>
            <person name="Huang S."/>
            <person name="Miao D."/>
            <person name="Khan W.U."/>
            <person name="Rao P."/>
            <person name="Ye M."/>
            <person name="Lei B."/>
            <person name="Liao W."/>
            <person name="Wang J."/>
            <person name="Ji L."/>
            <person name="Li Y."/>
            <person name="Guo B."/>
            <person name="Mustafa N.S."/>
            <person name="Li S."/>
            <person name="Yun Q."/>
            <person name="Keller S.R."/>
            <person name="Mao J."/>
            <person name="Zhang R."/>
            <person name="Strauss S.H."/>
        </authorList>
    </citation>
    <scope>NUCLEOTIDE SEQUENCE</scope>
    <source>
        <strain evidence="9">GM15</strain>
        <tissue evidence="9">Leaf</tissue>
    </source>
</reference>
<keyword evidence="4" id="KW-0433">Leucine-rich repeat</keyword>
<evidence type="ECO:0000256" key="1">
    <source>
        <dbReference type="ARBA" id="ARBA00004191"/>
    </source>
</evidence>
<dbReference type="InterPro" id="IPR001611">
    <property type="entry name" value="Leu-rich_rpt"/>
</dbReference>